<dbReference type="GeneID" id="54422723"/>
<dbReference type="Pfam" id="PF10259">
    <property type="entry name" value="Rogdi_lz"/>
    <property type="match status" value="1"/>
</dbReference>
<reference evidence="3" key="3">
    <citation type="submission" date="2025-04" db="UniProtKB">
        <authorList>
            <consortium name="RefSeq"/>
        </authorList>
    </citation>
    <scope>IDENTIFICATION</scope>
    <source>
        <strain evidence="3">CBS 781.70</strain>
    </source>
</reference>
<protein>
    <recommendedName>
        <fullName evidence="4">RAVE subunit 2/Rogdi</fullName>
    </recommendedName>
</protein>
<dbReference type="InterPro" id="IPR028241">
    <property type="entry name" value="RAVE2/Rogdi"/>
</dbReference>
<dbReference type="PANTHER" id="PTHR13618:SF1">
    <property type="entry name" value="PROTEIN ROGDI HOMOLOG"/>
    <property type="match status" value="1"/>
</dbReference>
<dbReference type="PANTHER" id="PTHR13618">
    <property type="entry name" value="LEUCINE ZIPPER CONTAINING TRANSCRIPTION FACTOR LZF1"/>
    <property type="match status" value="1"/>
</dbReference>
<proteinExistence type="predicted"/>
<gene>
    <name evidence="1 3" type="ORF">P152DRAFT_490141</name>
</gene>
<evidence type="ECO:0000313" key="3">
    <source>
        <dbReference type="RefSeq" id="XP_033532691.1"/>
    </source>
</evidence>
<dbReference type="RefSeq" id="XP_033532691.1">
    <property type="nucleotide sequence ID" value="XM_033682153.1"/>
</dbReference>
<evidence type="ECO:0000313" key="1">
    <source>
        <dbReference type="EMBL" id="KAF1811060.1"/>
    </source>
</evidence>
<dbReference type="GO" id="GO:0043291">
    <property type="term" value="C:RAVE complex"/>
    <property type="evidence" value="ECO:0007669"/>
    <property type="project" value="TreeGrafter"/>
</dbReference>
<reference evidence="3" key="2">
    <citation type="submission" date="2020-04" db="EMBL/GenBank/DDBJ databases">
        <authorList>
            <consortium name="NCBI Genome Project"/>
        </authorList>
    </citation>
    <scope>NUCLEOTIDE SEQUENCE</scope>
    <source>
        <strain evidence="3">CBS 781.70</strain>
    </source>
</reference>
<sequence length="341" mass="36314">MSAAVWPPLSSVEELRKEEETSLARELNWLLDSLQTTLQSLKEGLTECAELLAPAEPGSTLALSSHRSESLKGFITRVGTRIVKGDIKLRLPTLPTPRSTPYFPLLLTHPHTIPQLSTCRSSILSALDAIDVSRWAGSPHDANFIAGQLRLLSTEIANARKELKGEEGTKHDGGLWTETGVARGCFEGTVGAAGGGGYAAPGDAVIREGFHHLNVWVGVRGCVLEVVVRTLQPVQPESSGIGGGMLRGLANALGGQKLAAHDEEGKVFVVGGVEEDAGSGEGREVRVREKVRVEAQDPALIAVGVKLGHLNHVVGLARGALAVVMGEEVDEEEEEEEEEEE</sequence>
<dbReference type="OrthoDB" id="66510at2759"/>
<reference evidence="1 3" key="1">
    <citation type="submission" date="2020-01" db="EMBL/GenBank/DDBJ databases">
        <authorList>
            <consortium name="DOE Joint Genome Institute"/>
            <person name="Haridas S."/>
            <person name="Albert R."/>
            <person name="Binder M."/>
            <person name="Bloem J."/>
            <person name="Labutti K."/>
            <person name="Salamov A."/>
            <person name="Andreopoulos B."/>
            <person name="Baker S.E."/>
            <person name="Barry K."/>
            <person name="Bills G."/>
            <person name="Bluhm B.H."/>
            <person name="Cannon C."/>
            <person name="Castanera R."/>
            <person name="Culley D.E."/>
            <person name="Daum C."/>
            <person name="Ezra D."/>
            <person name="Gonzalez J.B."/>
            <person name="Henrissat B."/>
            <person name="Kuo A."/>
            <person name="Liang C."/>
            <person name="Lipzen A."/>
            <person name="Lutzoni F."/>
            <person name="Magnuson J."/>
            <person name="Mondo S."/>
            <person name="Nolan M."/>
            <person name="Ohm R."/>
            <person name="Pangilinan J."/>
            <person name="Park H.-J."/>
            <person name="Ramirez L."/>
            <person name="Alfaro M."/>
            <person name="Sun H."/>
            <person name="Tritt A."/>
            <person name="Yoshinaga Y."/>
            <person name="Zwiers L.-H."/>
            <person name="Turgeon B.G."/>
            <person name="Goodwin S.B."/>
            <person name="Spatafora J.W."/>
            <person name="Crous P.W."/>
            <person name="Grigoriev I.V."/>
        </authorList>
    </citation>
    <scope>NUCLEOTIDE SEQUENCE</scope>
    <source>
        <strain evidence="1 3">CBS 781.70</strain>
    </source>
</reference>
<accession>A0A6G1FZG4</accession>
<dbReference type="AlphaFoldDB" id="A0A6G1FZG4"/>
<keyword evidence="2" id="KW-1185">Reference proteome</keyword>
<name>A0A6G1FZG4_9PEZI</name>
<evidence type="ECO:0000313" key="2">
    <source>
        <dbReference type="Proteomes" id="UP000504638"/>
    </source>
</evidence>
<dbReference type="EMBL" id="ML975163">
    <property type="protein sequence ID" value="KAF1811060.1"/>
    <property type="molecule type" value="Genomic_DNA"/>
</dbReference>
<organism evidence="1">
    <name type="scientific">Eremomyces bilateralis CBS 781.70</name>
    <dbReference type="NCBI Taxonomy" id="1392243"/>
    <lineage>
        <taxon>Eukaryota</taxon>
        <taxon>Fungi</taxon>
        <taxon>Dikarya</taxon>
        <taxon>Ascomycota</taxon>
        <taxon>Pezizomycotina</taxon>
        <taxon>Dothideomycetes</taxon>
        <taxon>Dothideomycetes incertae sedis</taxon>
        <taxon>Eremomycetales</taxon>
        <taxon>Eremomycetaceae</taxon>
        <taxon>Eremomyces</taxon>
    </lineage>
</organism>
<evidence type="ECO:0008006" key="4">
    <source>
        <dbReference type="Google" id="ProtNLM"/>
    </source>
</evidence>
<dbReference type="Proteomes" id="UP000504638">
    <property type="component" value="Unplaced"/>
</dbReference>